<keyword evidence="4 5" id="KW-0804">Transcription</keyword>
<evidence type="ECO:0000256" key="1">
    <source>
        <dbReference type="ARBA" id="ARBA00022491"/>
    </source>
</evidence>
<dbReference type="PANTHER" id="PTHR34824">
    <property type="entry name" value="HEAT-INDUCIBLE TRANSCRIPTION REPRESSOR HRCA"/>
    <property type="match status" value="1"/>
</dbReference>
<dbReference type="Pfam" id="PF01628">
    <property type="entry name" value="HrcA"/>
    <property type="match status" value="1"/>
</dbReference>
<dbReference type="GO" id="GO:0003677">
    <property type="term" value="F:DNA binding"/>
    <property type="evidence" value="ECO:0007669"/>
    <property type="project" value="InterPro"/>
</dbReference>
<gene>
    <name evidence="5" type="primary">hrcA</name>
    <name evidence="7" type="ORF">GGQ98_001322</name>
</gene>
<comment type="similarity">
    <text evidence="5">Belongs to the HrcA family.</text>
</comment>
<evidence type="ECO:0000256" key="2">
    <source>
        <dbReference type="ARBA" id="ARBA00023015"/>
    </source>
</evidence>
<evidence type="ECO:0000313" key="7">
    <source>
        <dbReference type="EMBL" id="MBB4631708.1"/>
    </source>
</evidence>
<dbReference type="HAMAP" id="MF_00081">
    <property type="entry name" value="HrcA"/>
    <property type="match status" value="1"/>
</dbReference>
<dbReference type="AlphaFoldDB" id="A0A7W7B0C5"/>
<protein>
    <recommendedName>
        <fullName evidence="5">Heat-inducible transcription repressor HrcA</fullName>
    </recommendedName>
</protein>
<dbReference type="Proteomes" id="UP000566324">
    <property type="component" value="Unassembled WGS sequence"/>
</dbReference>
<evidence type="ECO:0000259" key="6">
    <source>
        <dbReference type="Pfam" id="PF01628"/>
    </source>
</evidence>
<dbReference type="EMBL" id="JACHNZ010000012">
    <property type="protein sequence ID" value="MBB4631708.1"/>
    <property type="molecule type" value="Genomic_DNA"/>
</dbReference>
<dbReference type="InterPro" id="IPR021153">
    <property type="entry name" value="HrcA_C"/>
</dbReference>
<dbReference type="Gene3D" id="3.30.390.60">
    <property type="entry name" value="Heat-inducible transcription repressor hrca homolog, domain 3"/>
    <property type="match status" value="1"/>
</dbReference>
<dbReference type="PANTHER" id="PTHR34824:SF1">
    <property type="entry name" value="HEAT-INDUCIBLE TRANSCRIPTION REPRESSOR HRCA"/>
    <property type="match status" value="1"/>
</dbReference>
<dbReference type="InterPro" id="IPR023120">
    <property type="entry name" value="WHTH_transcript_rep_HrcA_IDD"/>
</dbReference>
<keyword evidence="8" id="KW-1185">Reference proteome</keyword>
<dbReference type="GO" id="GO:0045892">
    <property type="term" value="P:negative regulation of DNA-templated transcription"/>
    <property type="evidence" value="ECO:0007669"/>
    <property type="project" value="UniProtKB-UniRule"/>
</dbReference>
<proteinExistence type="inferred from homology"/>
<dbReference type="SUPFAM" id="SSF55781">
    <property type="entry name" value="GAF domain-like"/>
    <property type="match status" value="1"/>
</dbReference>
<keyword evidence="3 5" id="KW-0346">Stress response</keyword>
<comment type="caution">
    <text evidence="7">The sequence shown here is derived from an EMBL/GenBank/DDBJ whole genome shotgun (WGS) entry which is preliminary data.</text>
</comment>
<name>A0A7W7B0C5_9SPHN</name>
<dbReference type="InterPro" id="IPR029016">
    <property type="entry name" value="GAF-like_dom_sf"/>
</dbReference>
<evidence type="ECO:0000256" key="4">
    <source>
        <dbReference type="ARBA" id="ARBA00023163"/>
    </source>
</evidence>
<dbReference type="PIRSF" id="PIRSF005485">
    <property type="entry name" value="HrcA"/>
    <property type="match status" value="1"/>
</dbReference>
<dbReference type="NCBIfam" id="TIGR00331">
    <property type="entry name" value="hrcA"/>
    <property type="match status" value="1"/>
</dbReference>
<dbReference type="RefSeq" id="WP_184066880.1">
    <property type="nucleotide sequence ID" value="NZ_JACHNZ010000012.1"/>
</dbReference>
<dbReference type="Gene3D" id="1.10.10.10">
    <property type="entry name" value="Winged helix-like DNA-binding domain superfamily/Winged helix DNA-binding domain"/>
    <property type="match status" value="1"/>
</dbReference>
<organism evidence="7 8">
    <name type="scientific">Sphingosinicella soli</name>
    <dbReference type="NCBI Taxonomy" id="333708"/>
    <lineage>
        <taxon>Bacteria</taxon>
        <taxon>Pseudomonadati</taxon>
        <taxon>Pseudomonadota</taxon>
        <taxon>Alphaproteobacteria</taxon>
        <taxon>Sphingomonadales</taxon>
        <taxon>Sphingosinicellaceae</taxon>
        <taxon>Sphingosinicella</taxon>
    </lineage>
</organism>
<evidence type="ECO:0000256" key="3">
    <source>
        <dbReference type="ARBA" id="ARBA00023016"/>
    </source>
</evidence>
<reference evidence="7 8" key="1">
    <citation type="submission" date="2020-08" db="EMBL/GenBank/DDBJ databases">
        <title>Genomic Encyclopedia of Type Strains, Phase IV (KMG-IV): sequencing the most valuable type-strain genomes for metagenomic binning, comparative biology and taxonomic classification.</title>
        <authorList>
            <person name="Goeker M."/>
        </authorList>
    </citation>
    <scope>NUCLEOTIDE SEQUENCE [LARGE SCALE GENOMIC DNA]</scope>
    <source>
        <strain evidence="7 8">DSM 17328</strain>
    </source>
</reference>
<dbReference type="SUPFAM" id="SSF46785">
    <property type="entry name" value="Winged helix' DNA-binding domain"/>
    <property type="match status" value="1"/>
</dbReference>
<dbReference type="InterPro" id="IPR036388">
    <property type="entry name" value="WH-like_DNA-bd_sf"/>
</dbReference>
<accession>A0A7W7B0C5</accession>
<keyword evidence="1 5" id="KW-0678">Repressor</keyword>
<evidence type="ECO:0000256" key="5">
    <source>
        <dbReference type="HAMAP-Rule" id="MF_00081"/>
    </source>
</evidence>
<sequence>MTSGPTITELSDRARAVFRQVVEEYITSGTPVGSKTLATRPDSLGLSPASIRSVLHDLERGGLLGSPHTSAGRIPTDFGLRLFVDGMMQASEAGAEERAAIEAGLTASDRVVEDVLSRATAVLSGLSSCAAVVMVPRTERVLRQASFTALSPTRILAILVADDGTVENRIVDLEYPVSSAALVEAGNYLTARLAGGTLADATTRLQREIETERALIDSATHDLIARGIASWSADDADRSVLIVRGQSHLLDDAAEADLQRVRSLLADLDDKVEMLRVLDDAREARAMKIFIGSENKLFSLSGSSVIAAPYSGAEGRIVGVVGVIGPTRLNYARIVPMVDYTARTLSRLIG</sequence>
<dbReference type="InterPro" id="IPR002571">
    <property type="entry name" value="HrcA"/>
</dbReference>
<dbReference type="Gene3D" id="3.30.450.40">
    <property type="match status" value="1"/>
</dbReference>
<keyword evidence="2 5" id="KW-0805">Transcription regulation</keyword>
<feature type="domain" description="Heat-inducible transcription repressor HrcA C-terminal" evidence="6">
    <location>
        <begin position="113"/>
        <end position="335"/>
    </location>
</feature>
<dbReference type="InterPro" id="IPR036390">
    <property type="entry name" value="WH_DNA-bd_sf"/>
</dbReference>
<evidence type="ECO:0000313" key="8">
    <source>
        <dbReference type="Proteomes" id="UP000566324"/>
    </source>
</evidence>
<comment type="function">
    <text evidence="5">Negative regulator of class I heat shock genes (grpE-dnaK-dnaJ and groELS operons). Prevents heat-shock induction of these operons.</text>
</comment>